<dbReference type="SUPFAM" id="SSF53850">
    <property type="entry name" value="Periplasmic binding protein-like II"/>
    <property type="match status" value="1"/>
</dbReference>
<evidence type="ECO:0000313" key="6">
    <source>
        <dbReference type="EMBL" id="WNQ09870.1"/>
    </source>
</evidence>
<evidence type="ECO:0000256" key="1">
    <source>
        <dbReference type="ARBA" id="ARBA00009437"/>
    </source>
</evidence>
<dbReference type="PRINTS" id="PR00039">
    <property type="entry name" value="HTHLYSR"/>
</dbReference>
<feature type="domain" description="HTH lysR-type" evidence="5">
    <location>
        <begin position="1"/>
        <end position="58"/>
    </location>
</feature>
<dbReference type="InterPro" id="IPR000847">
    <property type="entry name" value="LysR_HTH_N"/>
</dbReference>
<keyword evidence="3" id="KW-0238">DNA-binding</keyword>
<dbReference type="CDD" id="cd08434">
    <property type="entry name" value="PBP2_GltC_like"/>
    <property type="match status" value="1"/>
</dbReference>
<dbReference type="Pfam" id="PF03466">
    <property type="entry name" value="LysR_substrate"/>
    <property type="match status" value="1"/>
</dbReference>
<evidence type="ECO:0000256" key="4">
    <source>
        <dbReference type="ARBA" id="ARBA00023163"/>
    </source>
</evidence>
<dbReference type="KEGG" id="paun:MJA45_19910"/>
<evidence type="ECO:0000256" key="2">
    <source>
        <dbReference type="ARBA" id="ARBA00023015"/>
    </source>
</evidence>
<dbReference type="GO" id="GO:0003700">
    <property type="term" value="F:DNA-binding transcription factor activity"/>
    <property type="evidence" value="ECO:0007669"/>
    <property type="project" value="InterPro"/>
</dbReference>
<dbReference type="InterPro" id="IPR036390">
    <property type="entry name" value="WH_DNA-bd_sf"/>
</dbReference>
<protein>
    <submittedName>
        <fullName evidence="6">LysR family transcriptional regulator</fullName>
    </submittedName>
</protein>
<keyword evidence="4" id="KW-0804">Transcription</keyword>
<dbReference type="Gene3D" id="3.40.190.10">
    <property type="entry name" value="Periplasmic binding protein-like II"/>
    <property type="match status" value="2"/>
</dbReference>
<dbReference type="PANTHER" id="PTHR30346">
    <property type="entry name" value="TRANSCRIPTIONAL DUAL REGULATOR HCAR-RELATED"/>
    <property type="match status" value="1"/>
</dbReference>
<dbReference type="SUPFAM" id="SSF46785">
    <property type="entry name" value="Winged helix' DNA-binding domain"/>
    <property type="match status" value="1"/>
</dbReference>
<dbReference type="FunFam" id="1.10.10.10:FF:000001">
    <property type="entry name" value="LysR family transcriptional regulator"/>
    <property type="match status" value="1"/>
</dbReference>
<dbReference type="InterPro" id="IPR005119">
    <property type="entry name" value="LysR_subst-bd"/>
</dbReference>
<gene>
    <name evidence="6" type="ORF">MJA45_19910</name>
</gene>
<dbReference type="Proteomes" id="UP001305702">
    <property type="component" value="Chromosome"/>
</dbReference>
<accession>A0AA96LAY8</accession>
<dbReference type="GO" id="GO:0003677">
    <property type="term" value="F:DNA binding"/>
    <property type="evidence" value="ECO:0007669"/>
    <property type="project" value="UniProtKB-KW"/>
</dbReference>
<organism evidence="6 7">
    <name type="scientific">Paenibacillus aurantius</name>
    <dbReference type="NCBI Taxonomy" id="2918900"/>
    <lineage>
        <taxon>Bacteria</taxon>
        <taxon>Bacillati</taxon>
        <taxon>Bacillota</taxon>
        <taxon>Bacilli</taxon>
        <taxon>Bacillales</taxon>
        <taxon>Paenibacillaceae</taxon>
        <taxon>Paenibacillus</taxon>
    </lineage>
</organism>
<evidence type="ECO:0000256" key="3">
    <source>
        <dbReference type="ARBA" id="ARBA00023125"/>
    </source>
</evidence>
<dbReference type="PANTHER" id="PTHR30346:SF28">
    <property type="entry name" value="HTH-TYPE TRANSCRIPTIONAL REGULATOR CYNR"/>
    <property type="match status" value="1"/>
</dbReference>
<dbReference type="Pfam" id="PF00126">
    <property type="entry name" value="HTH_1"/>
    <property type="match status" value="1"/>
</dbReference>
<dbReference type="RefSeq" id="WP_315603644.1">
    <property type="nucleotide sequence ID" value="NZ_CP130318.1"/>
</dbReference>
<keyword evidence="2" id="KW-0805">Transcription regulation</keyword>
<reference evidence="6 7" key="1">
    <citation type="submission" date="2022-02" db="EMBL/GenBank/DDBJ databases">
        <title>Paenibacillus sp. MBLB1776 Whole Genome Shotgun Sequencing.</title>
        <authorList>
            <person name="Hwang C.Y."/>
            <person name="Cho E.-S."/>
            <person name="Seo M.-J."/>
        </authorList>
    </citation>
    <scope>NUCLEOTIDE SEQUENCE [LARGE SCALE GENOMIC DNA]</scope>
    <source>
        <strain evidence="6 7">MBLB1776</strain>
    </source>
</reference>
<evidence type="ECO:0000313" key="7">
    <source>
        <dbReference type="Proteomes" id="UP001305702"/>
    </source>
</evidence>
<evidence type="ECO:0000259" key="5">
    <source>
        <dbReference type="PROSITE" id="PS50931"/>
    </source>
</evidence>
<dbReference type="EMBL" id="CP130318">
    <property type="protein sequence ID" value="WNQ09870.1"/>
    <property type="molecule type" value="Genomic_DNA"/>
</dbReference>
<comment type="similarity">
    <text evidence="1">Belongs to the LysR transcriptional regulatory family.</text>
</comment>
<keyword evidence="7" id="KW-1185">Reference proteome</keyword>
<dbReference type="AlphaFoldDB" id="A0AA96LAY8"/>
<dbReference type="PROSITE" id="PS50931">
    <property type="entry name" value="HTH_LYSR"/>
    <property type="match status" value="1"/>
</dbReference>
<sequence>MEIRQMRYFLEVAKREHVTEAANALHVAQSSVSRQLAHLESELGVDLFNRRGRKVKLTPIGKILLERVEQVMNMIQEAEQEVKEYLDPEKGVVRIAFPISLAAHVLPTAIYAFRKKYPEAKFQMRQALYHDLIEGVINGEFNLAMIAPLPEEENKIIPKHLFTEKVVALLPIHHRLAKRTSIQLSEMKEDSFVTLPEGTIFREIVLKACGEIGFVPHIAFEGDDIDALKGLVSAGLGVALMPEVTLVDNIPHSTVKIPLVDPPVTRTIGVICPTNRKLLPTEQLFYQFLSDFYSPV</sequence>
<dbReference type="InterPro" id="IPR036388">
    <property type="entry name" value="WH-like_DNA-bd_sf"/>
</dbReference>
<dbReference type="Gene3D" id="1.10.10.10">
    <property type="entry name" value="Winged helix-like DNA-binding domain superfamily/Winged helix DNA-binding domain"/>
    <property type="match status" value="1"/>
</dbReference>
<proteinExistence type="inferred from homology"/>
<name>A0AA96LAY8_9BACL</name>
<dbReference type="GO" id="GO:0032993">
    <property type="term" value="C:protein-DNA complex"/>
    <property type="evidence" value="ECO:0007669"/>
    <property type="project" value="TreeGrafter"/>
</dbReference>